<sequence length="67" mass="7841">MQLVTTCRTNAPAKRLMVSEKLVRKTFSVLQDHNTEEPIPTHFTSITEKRCDNSGNYRKHSKRHLRC</sequence>
<gene>
    <name evidence="1" type="ORF">EB796_021861</name>
</gene>
<keyword evidence="2" id="KW-1185">Reference proteome</keyword>
<reference evidence="1" key="1">
    <citation type="submission" date="2020-06" db="EMBL/GenBank/DDBJ databases">
        <title>Draft genome of Bugula neritina, a colonial animal packing powerful symbionts and potential medicines.</title>
        <authorList>
            <person name="Rayko M."/>
        </authorList>
    </citation>
    <scope>NUCLEOTIDE SEQUENCE [LARGE SCALE GENOMIC DNA]</scope>
    <source>
        <strain evidence="1">Kwan_BN1</strain>
    </source>
</reference>
<dbReference type="AlphaFoldDB" id="A0A7J7J0W3"/>
<protein>
    <submittedName>
        <fullName evidence="1">Uncharacterized protein</fullName>
    </submittedName>
</protein>
<accession>A0A7J7J0W3</accession>
<dbReference type="EMBL" id="VXIV02003210">
    <property type="protein sequence ID" value="KAF6019822.1"/>
    <property type="molecule type" value="Genomic_DNA"/>
</dbReference>
<name>A0A7J7J0W3_BUGNE</name>
<evidence type="ECO:0000313" key="2">
    <source>
        <dbReference type="Proteomes" id="UP000593567"/>
    </source>
</evidence>
<proteinExistence type="predicted"/>
<comment type="caution">
    <text evidence="1">The sequence shown here is derived from an EMBL/GenBank/DDBJ whole genome shotgun (WGS) entry which is preliminary data.</text>
</comment>
<evidence type="ECO:0000313" key="1">
    <source>
        <dbReference type="EMBL" id="KAF6019822.1"/>
    </source>
</evidence>
<dbReference type="Proteomes" id="UP000593567">
    <property type="component" value="Unassembled WGS sequence"/>
</dbReference>
<organism evidence="1 2">
    <name type="scientific">Bugula neritina</name>
    <name type="common">Brown bryozoan</name>
    <name type="synonym">Sertularia neritina</name>
    <dbReference type="NCBI Taxonomy" id="10212"/>
    <lineage>
        <taxon>Eukaryota</taxon>
        <taxon>Metazoa</taxon>
        <taxon>Spiralia</taxon>
        <taxon>Lophotrochozoa</taxon>
        <taxon>Bryozoa</taxon>
        <taxon>Gymnolaemata</taxon>
        <taxon>Cheilostomatida</taxon>
        <taxon>Flustrina</taxon>
        <taxon>Buguloidea</taxon>
        <taxon>Bugulidae</taxon>
        <taxon>Bugula</taxon>
    </lineage>
</organism>